<proteinExistence type="predicted"/>
<dbReference type="EMBL" id="FWFW01000001">
    <property type="protein sequence ID" value="SLN13414.1"/>
    <property type="molecule type" value="Genomic_DNA"/>
</dbReference>
<accession>A0A1Y5RBE8</accession>
<dbReference type="Proteomes" id="UP000193307">
    <property type="component" value="Unassembled WGS sequence"/>
</dbReference>
<evidence type="ECO:0008006" key="3">
    <source>
        <dbReference type="Google" id="ProtNLM"/>
    </source>
</evidence>
<evidence type="ECO:0000313" key="2">
    <source>
        <dbReference type="Proteomes" id="UP000193307"/>
    </source>
</evidence>
<evidence type="ECO:0000313" key="1">
    <source>
        <dbReference type="EMBL" id="SLN13414.1"/>
    </source>
</evidence>
<dbReference type="STRING" id="658057.SAMN04488032_101465"/>
<reference evidence="1 2" key="1">
    <citation type="submission" date="2017-03" db="EMBL/GenBank/DDBJ databases">
        <authorList>
            <person name="Afonso C.L."/>
            <person name="Miller P.J."/>
            <person name="Scott M.A."/>
            <person name="Spackman E."/>
            <person name="Goraichik I."/>
            <person name="Dimitrov K.M."/>
            <person name="Suarez D.L."/>
            <person name="Swayne D.E."/>
        </authorList>
    </citation>
    <scope>NUCLEOTIDE SEQUENCE [LARGE SCALE GENOMIC DNA]</scope>
    <source>
        <strain evidence="1 2">CECT 7971</strain>
    </source>
</reference>
<keyword evidence="2" id="KW-1185">Reference proteome</keyword>
<dbReference type="Pfam" id="PF12686">
    <property type="entry name" value="DUF3800"/>
    <property type="match status" value="1"/>
</dbReference>
<protein>
    <recommendedName>
        <fullName evidence="3">DUF3800 domain-containing protein</fullName>
    </recommendedName>
</protein>
<organism evidence="1 2">
    <name type="scientific">Pacificibacter marinus</name>
    <dbReference type="NCBI Taxonomy" id="658057"/>
    <lineage>
        <taxon>Bacteria</taxon>
        <taxon>Pseudomonadati</taxon>
        <taxon>Pseudomonadota</taxon>
        <taxon>Alphaproteobacteria</taxon>
        <taxon>Rhodobacterales</taxon>
        <taxon>Roseobacteraceae</taxon>
        <taxon>Pacificibacter</taxon>
    </lineage>
</organism>
<sequence>MSQYTFYIDETGDTGLNKIRSGVKERGASPFLVLGGCLIPNSRKKELSVLLSKVKTEVGKDELHCSDLSHIRTAKYARMVRDQARIKLFGFVSHKSTMGDYRKSIEGKGQDQRYYNKCVSYFLERLGNFMLENKIPSECVDIVFEKRDNHDYDKLRNYISKIKRTPLDVRLGFYLAPIDPQRISALGKHDDELLSFADLTAFSVAAAINSSAANFGVPEQRYLRELKKLFFADEETETVGEFGFKVFKRHSVDFDCDTHDFVEKWHTDGVEPDLHKVQLL</sequence>
<dbReference type="RefSeq" id="WP_170842091.1">
    <property type="nucleotide sequence ID" value="NZ_FWFW01000001.1"/>
</dbReference>
<name>A0A1Y5RBE8_9RHOB</name>
<dbReference type="AlphaFoldDB" id="A0A1Y5RBE8"/>
<dbReference type="InterPro" id="IPR024524">
    <property type="entry name" value="DUF3800"/>
</dbReference>
<gene>
    <name evidence="1" type="ORF">PAM7971_00182</name>
</gene>